<dbReference type="AlphaFoldDB" id="A0A167YX63"/>
<gene>
    <name evidence="4" type="ORF">SPI_01379</name>
</gene>
<name>A0A167YX63_9HYPO</name>
<reference evidence="4 5" key="1">
    <citation type="journal article" date="2016" name="Genome Biol. Evol.">
        <title>Divergent and convergent evolution of fungal pathogenicity.</title>
        <authorList>
            <person name="Shang Y."/>
            <person name="Xiao G."/>
            <person name="Zheng P."/>
            <person name="Cen K."/>
            <person name="Zhan S."/>
            <person name="Wang C."/>
        </authorList>
    </citation>
    <scope>NUCLEOTIDE SEQUENCE [LARGE SCALE GENOMIC DNA]</scope>
    <source>
        <strain evidence="4 5">RCEF 264</strain>
    </source>
</reference>
<dbReference type="Pfam" id="PF14610">
    <property type="entry name" value="Psg1"/>
    <property type="match status" value="1"/>
</dbReference>
<feature type="signal peptide" evidence="3">
    <location>
        <begin position="1"/>
        <end position="29"/>
    </location>
</feature>
<proteinExistence type="predicted"/>
<keyword evidence="3" id="KW-0732">Signal</keyword>
<feature type="region of interest" description="Disordered" evidence="1">
    <location>
        <begin position="294"/>
        <end position="340"/>
    </location>
</feature>
<evidence type="ECO:0000256" key="1">
    <source>
        <dbReference type="SAM" id="MobiDB-lite"/>
    </source>
</evidence>
<sequence length="340" mass="35241">MSVRQSTQTLLALFAVSTAASVLAPRANTAPPPWVSIDAGGVASTVTPAVDKSTTVGAPPSYLTHTAAYVLSVDHSGRPSATTSTGTPPVVTATGPGPAGAVLACANIQGTLAPFCQPQAGSELVPGHTYYITWDPAYFAAGVTIDIETQYANNVGSLEAAVPAREGVYAWTVTPTVLAEQNATALNVSLYLSYAETVNGAPEAMRVVGPTVTVTKTLSSAVPVPPTAKRVSALAIALPVVLGLAALSLLLGFCAWSYRHHGRLPCIGGLVSKRTSSFSAKGYGVREDYYGRQRRSGGGGVKPALTTTVEAVDETAGSKGPTNVFREELRRQEQQQQEGW</sequence>
<dbReference type="InterPro" id="IPR028000">
    <property type="entry name" value="Pma1"/>
</dbReference>
<comment type="caution">
    <text evidence="4">The sequence shown here is derived from an EMBL/GenBank/DDBJ whole genome shotgun (WGS) entry which is preliminary data.</text>
</comment>
<dbReference type="OrthoDB" id="4084551at2759"/>
<keyword evidence="5" id="KW-1185">Reference proteome</keyword>
<evidence type="ECO:0000313" key="5">
    <source>
        <dbReference type="Proteomes" id="UP000076874"/>
    </source>
</evidence>
<dbReference type="EMBL" id="AZHD01000002">
    <property type="protein sequence ID" value="OAA66803.1"/>
    <property type="molecule type" value="Genomic_DNA"/>
</dbReference>
<evidence type="ECO:0000313" key="4">
    <source>
        <dbReference type="EMBL" id="OAA66803.1"/>
    </source>
</evidence>
<feature type="transmembrane region" description="Helical" evidence="2">
    <location>
        <begin position="233"/>
        <end position="256"/>
    </location>
</feature>
<feature type="chain" id="PRO_5007894838" evidence="3">
    <location>
        <begin position="30"/>
        <end position="340"/>
    </location>
</feature>
<dbReference type="Proteomes" id="UP000076874">
    <property type="component" value="Unassembled WGS sequence"/>
</dbReference>
<evidence type="ECO:0000256" key="2">
    <source>
        <dbReference type="SAM" id="Phobius"/>
    </source>
</evidence>
<keyword evidence="2" id="KW-1133">Transmembrane helix</keyword>
<evidence type="ECO:0000256" key="3">
    <source>
        <dbReference type="SAM" id="SignalP"/>
    </source>
</evidence>
<organism evidence="4 5">
    <name type="scientific">Niveomyces insectorum RCEF 264</name>
    <dbReference type="NCBI Taxonomy" id="1081102"/>
    <lineage>
        <taxon>Eukaryota</taxon>
        <taxon>Fungi</taxon>
        <taxon>Dikarya</taxon>
        <taxon>Ascomycota</taxon>
        <taxon>Pezizomycotina</taxon>
        <taxon>Sordariomycetes</taxon>
        <taxon>Hypocreomycetidae</taxon>
        <taxon>Hypocreales</taxon>
        <taxon>Cordycipitaceae</taxon>
        <taxon>Niveomyces</taxon>
    </lineage>
</organism>
<accession>A0A167YX63</accession>
<protein>
    <submittedName>
        <fullName evidence="4">Uncharacterized protein</fullName>
    </submittedName>
</protein>
<keyword evidence="2" id="KW-0472">Membrane</keyword>
<keyword evidence="2" id="KW-0812">Transmembrane</keyword>